<dbReference type="OrthoDB" id="9799891at2"/>
<dbReference type="AlphaFoldDB" id="A0A1E5G2K1"/>
<proteinExistence type="predicted"/>
<dbReference type="InterPro" id="IPR010667">
    <property type="entry name" value="Phage_T4_Gp19"/>
</dbReference>
<name>A0A1E5G2K1_9FIRM</name>
<organism evidence="1 2">
    <name type="scientific">Desulfuribacillus alkaliarsenatis</name>
    <dbReference type="NCBI Taxonomy" id="766136"/>
    <lineage>
        <taxon>Bacteria</taxon>
        <taxon>Bacillati</taxon>
        <taxon>Bacillota</taxon>
        <taxon>Desulfuribacillia</taxon>
        <taxon>Desulfuribacillales</taxon>
        <taxon>Desulfuribacillaceae</taxon>
        <taxon>Desulfuribacillus</taxon>
    </lineage>
</organism>
<accession>A0A1E5G2K1</accession>
<sequence length="160" mass="17972">MDMKGLLKNLFNTNPKTGDRFFFEMTGTFTGSFSSIKRIERKIARETYAEGGRNYQPVILAKQQTELHQLVLEKGFVKINPLLTTMQAELLTSSHIFLPGVLMVLDKNKMPTRMFVFENGIVSDWSMSDLEAKSPTIMLDSITVQHTGLVEVPLAGLLST</sequence>
<evidence type="ECO:0000313" key="1">
    <source>
        <dbReference type="EMBL" id="OEF97113.1"/>
    </source>
</evidence>
<keyword evidence="2" id="KW-1185">Reference proteome</keyword>
<reference evidence="1 2" key="1">
    <citation type="submission" date="2016-09" db="EMBL/GenBank/DDBJ databases">
        <title>Draft genome sequence for the type strain of Desulfuribacillus alkaliarsenatis AHT28, an obligately anaerobic, sulfidogenic bacterium isolated from Russian soda lake sediments.</title>
        <authorList>
            <person name="Abin C.A."/>
            <person name="Hollibaugh J.T."/>
        </authorList>
    </citation>
    <scope>NUCLEOTIDE SEQUENCE [LARGE SCALE GENOMIC DNA]</scope>
    <source>
        <strain evidence="1 2">AHT28</strain>
    </source>
</reference>
<protein>
    <recommendedName>
        <fullName evidence="3">Phage tail protein</fullName>
    </recommendedName>
</protein>
<dbReference type="RefSeq" id="WP_069643159.1">
    <property type="nucleotide sequence ID" value="NZ_MIJE01000022.1"/>
</dbReference>
<dbReference type="STRING" id="766136.BHF68_05820"/>
<dbReference type="GO" id="GO:0005198">
    <property type="term" value="F:structural molecule activity"/>
    <property type="evidence" value="ECO:0007669"/>
    <property type="project" value="InterPro"/>
</dbReference>
<evidence type="ECO:0008006" key="3">
    <source>
        <dbReference type="Google" id="ProtNLM"/>
    </source>
</evidence>
<dbReference type="EMBL" id="MIJE01000022">
    <property type="protein sequence ID" value="OEF97113.1"/>
    <property type="molecule type" value="Genomic_DNA"/>
</dbReference>
<comment type="caution">
    <text evidence="1">The sequence shown here is derived from an EMBL/GenBank/DDBJ whole genome shotgun (WGS) entry which is preliminary data.</text>
</comment>
<gene>
    <name evidence="1" type="ORF">BHF68_05820</name>
</gene>
<dbReference type="Proteomes" id="UP000094296">
    <property type="component" value="Unassembled WGS sequence"/>
</dbReference>
<dbReference type="Pfam" id="PF06841">
    <property type="entry name" value="Phage_T4_gp19"/>
    <property type="match status" value="1"/>
</dbReference>
<evidence type="ECO:0000313" key="2">
    <source>
        <dbReference type="Proteomes" id="UP000094296"/>
    </source>
</evidence>